<dbReference type="InterPro" id="IPR052020">
    <property type="entry name" value="Cyclic_di-GMP/3'3'-cGAMP_PDE"/>
</dbReference>
<dbReference type="InterPro" id="IPR006674">
    <property type="entry name" value="HD_domain"/>
</dbReference>
<comment type="caution">
    <text evidence="5">The sequence shown here is derived from an EMBL/GenBank/DDBJ whole genome shotgun (WGS) entry which is preliminary data.</text>
</comment>
<dbReference type="SUPFAM" id="SSF109604">
    <property type="entry name" value="HD-domain/PDEase-like"/>
    <property type="match status" value="1"/>
</dbReference>
<dbReference type="CDD" id="cd00077">
    <property type="entry name" value="HDc"/>
    <property type="match status" value="1"/>
</dbReference>
<dbReference type="InterPro" id="IPR003607">
    <property type="entry name" value="HD/PDEase_dom"/>
</dbReference>
<dbReference type="SMART" id="SM00471">
    <property type="entry name" value="HDc"/>
    <property type="match status" value="1"/>
</dbReference>
<dbReference type="PROSITE" id="PS51832">
    <property type="entry name" value="HD_GYP"/>
    <property type="match status" value="1"/>
</dbReference>
<sequence length="439" mass="48418">MTDTPSTFPPGFSEAPVILLVDDEPNVLSSLRRLLRPAGYTVLTANSGAEALTLLEAEAVDLIVSDMRMPGMTGAELLAQARERWPATLRLLLTGYAEVSSAISAINEGGIYRYISKPWDDEELLKTLHQALELAGLQREKSRLEALTHHQNEALRELNATLEDKVRVRTEELNIAHQEVSLAMEKLKKTFFNSVQVLSNLIEMRGPALAGHSRRVADVARHLAEKMQIPPAQIHEILLAGLLHDIGKIGYPDALLTKPFTHMSADEIGIARKHPLNGAAALMSMPDMRGVADIIRSHHERWDGKGFPDGLAGDKIPLGARILALANDYDAAQLGTLSPKRMTVDEAKGWVLEGSRFRYDPAVVEAFGALVGRAPKKPVLEKRITGDALEVGMVLSRDLHSPEGMLLLATEYVLDELLIKQIRDYERSYGRHLIVCVRV</sequence>
<feature type="domain" description="HD-GYP" evidence="4">
    <location>
        <begin position="187"/>
        <end position="383"/>
    </location>
</feature>
<dbReference type="PROSITE" id="PS51831">
    <property type="entry name" value="HD"/>
    <property type="match status" value="1"/>
</dbReference>
<dbReference type="Gene3D" id="3.40.50.2300">
    <property type="match status" value="1"/>
</dbReference>
<dbReference type="Gene3D" id="1.10.3210.10">
    <property type="entry name" value="Hypothetical protein af1432"/>
    <property type="match status" value="1"/>
</dbReference>
<dbReference type="InterPro" id="IPR001789">
    <property type="entry name" value="Sig_transdc_resp-reg_receiver"/>
</dbReference>
<dbReference type="RefSeq" id="WP_354600169.1">
    <property type="nucleotide sequence ID" value="NZ_JBEWZI010000004.1"/>
</dbReference>
<dbReference type="SMART" id="SM00448">
    <property type="entry name" value="REC"/>
    <property type="match status" value="1"/>
</dbReference>
<evidence type="ECO:0000313" key="5">
    <source>
        <dbReference type="EMBL" id="MET7013708.1"/>
    </source>
</evidence>
<keyword evidence="6" id="KW-1185">Reference proteome</keyword>
<feature type="modified residue" description="4-aspartylphosphate" evidence="1">
    <location>
        <position position="66"/>
    </location>
</feature>
<dbReference type="PROSITE" id="PS50110">
    <property type="entry name" value="RESPONSE_REGULATORY"/>
    <property type="match status" value="1"/>
</dbReference>
<dbReference type="InterPro" id="IPR037522">
    <property type="entry name" value="HD_GYP_dom"/>
</dbReference>
<dbReference type="Proteomes" id="UP001549691">
    <property type="component" value="Unassembled WGS sequence"/>
</dbReference>
<evidence type="ECO:0000259" key="4">
    <source>
        <dbReference type="PROSITE" id="PS51832"/>
    </source>
</evidence>
<reference evidence="5 6" key="1">
    <citation type="submission" date="2024-07" db="EMBL/GenBank/DDBJ databases">
        <title>Uliginosibacterium flavum JJ3220;KACC:17644.</title>
        <authorList>
            <person name="Kim M.K."/>
        </authorList>
    </citation>
    <scope>NUCLEOTIDE SEQUENCE [LARGE SCALE GENOMIC DNA]</scope>
    <source>
        <strain evidence="5 6">KACC:17644</strain>
    </source>
</reference>
<proteinExistence type="predicted"/>
<dbReference type="PANTHER" id="PTHR45228">
    <property type="entry name" value="CYCLIC DI-GMP PHOSPHODIESTERASE TM_0186-RELATED"/>
    <property type="match status" value="1"/>
</dbReference>
<evidence type="ECO:0000313" key="6">
    <source>
        <dbReference type="Proteomes" id="UP001549691"/>
    </source>
</evidence>
<dbReference type="CDD" id="cd17569">
    <property type="entry name" value="REC_HupR-like"/>
    <property type="match status" value="1"/>
</dbReference>
<name>A0ABV2TKM5_9RHOO</name>
<feature type="domain" description="Response regulatory" evidence="2">
    <location>
        <begin position="17"/>
        <end position="132"/>
    </location>
</feature>
<keyword evidence="1" id="KW-0597">Phosphoprotein</keyword>
<accession>A0ABV2TKM5</accession>
<feature type="domain" description="HD" evidence="3">
    <location>
        <begin position="209"/>
        <end position="332"/>
    </location>
</feature>
<organism evidence="5 6">
    <name type="scientific">Uliginosibacterium flavum</name>
    <dbReference type="NCBI Taxonomy" id="1396831"/>
    <lineage>
        <taxon>Bacteria</taxon>
        <taxon>Pseudomonadati</taxon>
        <taxon>Pseudomonadota</taxon>
        <taxon>Betaproteobacteria</taxon>
        <taxon>Rhodocyclales</taxon>
        <taxon>Zoogloeaceae</taxon>
        <taxon>Uliginosibacterium</taxon>
    </lineage>
</organism>
<evidence type="ECO:0000259" key="2">
    <source>
        <dbReference type="PROSITE" id="PS50110"/>
    </source>
</evidence>
<dbReference type="InterPro" id="IPR011006">
    <property type="entry name" value="CheY-like_superfamily"/>
</dbReference>
<evidence type="ECO:0000256" key="1">
    <source>
        <dbReference type="PROSITE-ProRule" id="PRU00169"/>
    </source>
</evidence>
<protein>
    <submittedName>
        <fullName evidence="5">HD domain-containing phosphohydrolase</fullName>
    </submittedName>
</protein>
<gene>
    <name evidence="5" type="ORF">ABXR19_05875</name>
</gene>
<dbReference type="SUPFAM" id="SSF52172">
    <property type="entry name" value="CheY-like"/>
    <property type="match status" value="1"/>
</dbReference>
<dbReference type="Pfam" id="PF13487">
    <property type="entry name" value="HD_5"/>
    <property type="match status" value="1"/>
</dbReference>
<evidence type="ECO:0000259" key="3">
    <source>
        <dbReference type="PROSITE" id="PS51831"/>
    </source>
</evidence>
<dbReference type="Pfam" id="PF00072">
    <property type="entry name" value="Response_reg"/>
    <property type="match status" value="1"/>
</dbReference>
<dbReference type="EMBL" id="JBEWZI010000004">
    <property type="protein sequence ID" value="MET7013708.1"/>
    <property type="molecule type" value="Genomic_DNA"/>
</dbReference>
<dbReference type="PANTHER" id="PTHR45228:SF8">
    <property type="entry name" value="TWO-COMPONENT RESPONSE REGULATOR-RELATED"/>
    <property type="match status" value="1"/>
</dbReference>